<keyword evidence="3" id="KW-1185">Reference proteome</keyword>
<comment type="caution">
    <text evidence="2">The sequence shown here is derived from an EMBL/GenBank/DDBJ whole genome shotgun (WGS) entry which is preliminary data.</text>
</comment>
<feature type="compositionally biased region" description="Polar residues" evidence="1">
    <location>
        <begin position="112"/>
        <end position="125"/>
    </location>
</feature>
<sequence>MSITQGGVGTSGGASGSIIEGTCEVVGADTNSGAVSVASSSTSEEPTGIPSFSPIPEFFKRILDRELRRRVCDATLLSDASLTLAYVFALSEIELNIVEKRVMTSSFARDTITTSRVPQSTSQSRLFGGGSGGDRGAQTQQQMAARVFIC</sequence>
<gene>
    <name evidence="2" type="ORF">AXG93_1085s1020</name>
</gene>
<organism evidence="2 3">
    <name type="scientific">Marchantia polymorpha subsp. ruderalis</name>
    <dbReference type="NCBI Taxonomy" id="1480154"/>
    <lineage>
        <taxon>Eukaryota</taxon>
        <taxon>Viridiplantae</taxon>
        <taxon>Streptophyta</taxon>
        <taxon>Embryophyta</taxon>
        <taxon>Marchantiophyta</taxon>
        <taxon>Marchantiopsida</taxon>
        <taxon>Marchantiidae</taxon>
        <taxon>Marchantiales</taxon>
        <taxon>Marchantiaceae</taxon>
        <taxon>Marchantia</taxon>
    </lineage>
</organism>
<feature type="region of interest" description="Disordered" evidence="1">
    <location>
        <begin position="112"/>
        <end position="137"/>
    </location>
</feature>
<evidence type="ECO:0000256" key="1">
    <source>
        <dbReference type="SAM" id="MobiDB-lite"/>
    </source>
</evidence>
<dbReference type="Proteomes" id="UP000077202">
    <property type="component" value="Unassembled WGS sequence"/>
</dbReference>
<name>A0A176VZA9_MARPO</name>
<proteinExistence type="predicted"/>
<dbReference type="EMBL" id="LVLJ01002251">
    <property type="protein sequence ID" value="OAE26130.1"/>
    <property type="molecule type" value="Genomic_DNA"/>
</dbReference>
<dbReference type="AlphaFoldDB" id="A0A176VZA9"/>
<reference evidence="2" key="1">
    <citation type="submission" date="2016-03" db="EMBL/GenBank/DDBJ databases">
        <title>Mechanisms controlling the formation of the plant cell surface in tip-growing cells are functionally conserved among land plants.</title>
        <authorList>
            <person name="Honkanen S."/>
            <person name="Jones V.A."/>
            <person name="Morieri G."/>
            <person name="Champion C."/>
            <person name="Hetherington A.J."/>
            <person name="Kelly S."/>
            <person name="Saint-Marcoux D."/>
            <person name="Proust H."/>
            <person name="Prescott H."/>
            <person name="Dolan L."/>
        </authorList>
    </citation>
    <scope>NUCLEOTIDE SEQUENCE [LARGE SCALE GENOMIC DNA]</scope>
    <source>
        <tissue evidence="2">Whole gametophyte</tissue>
    </source>
</reference>
<protein>
    <submittedName>
        <fullName evidence="2">Uncharacterized protein</fullName>
    </submittedName>
</protein>
<evidence type="ECO:0000313" key="3">
    <source>
        <dbReference type="Proteomes" id="UP000077202"/>
    </source>
</evidence>
<evidence type="ECO:0000313" key="2">
    <source>
        <dbReference type="EMBL" id="OAE26130.1"/>
    </source>
</evidence>
<accession>A0A176VZA9</accession>